<evidence type="ECO:0000256" key="1">
    <source>
        <dbReference type="SAM" id="MobiDB-lite"/>
    </source>
</evidence>
<evidence type="ECO:0000313" key="3">
    <source>
        <dbReference type="EMBL" id="TCU81225.1"/>
    </source>
</evidence>
<dbReference type="GO" id="GO:0005198">
    <property type="term" value="F:structural molecule activity"/>
    <property type="evidence" value="ECO:0007669"/>
    <property type="project" value="InterPro"/>
</dbReference>
<dbReference type="EMBL" id="UGHR01000001">
    <property type="protein sequence ID" value="STQ91741.1"/>
    <property type="molecule type" value="Genomic_DNA"/>
</dbReference>
<dbReference type="Proteomes" id="UP000295794">
    <property type="component" value="Unassembled WGS sequence"/>
</dbReference>
<reference evidence="2 4" key="1">
    <citation type="submission" date="2018-06" db="EMBL/GenBank/DDBJ databases">
        <authorList>
            <consortium name="Pathogen Informatics"/>
            <person name="Doyle S."/>
        </authorList>
    </citation>
    <scope>NUCLEOTIDE SEQUENCE [LARGE SCALE GENOMIC DNA]</scope>
    <source>
        <strain evidence="2 4">NCTC11159</strain>
    </source>
</reference>
<keyword evidence="5" id="KW-1185">Reference proteome</keyword>
<dbReference type="NCBIfam" id="TIGR01539">
    <property type="entry name" value="portal_lambda"/>
    <property type="match status" value="1"/>
</dbReference>
<dbReference type="Proteomes" id="UP000255108">
    <property type="component" value="Unassembled WGS sequence"/>
</dbReference>
<name>A0A377QCY7_9NEIS</name>
<evidence type="ECO:0000313" key="2">
    <source>
        <dbReference type="EMBL" id="STQ91741.1"/>
    </source>
</evidence>
<sequence>MAYSALASKGFILPARLKNSYDGAGQGRRAANWQPGGNGPVSTGSAGLQTLRNRSRAAVRNDPYAATALDKLGSNHIGTGIVPMPKHSDATIRRELQDLWGDWCEESDADGQLDFYGQQLLAARSMFESGECFVRLRPRSLKEGLAVPLQIQILEPEFIPHDKNGKALNGNDIRQGIEFNQTGQRVAYWMYRSHPGERGLGIYNDLIRIEASQILHIFEPTRPGQLRGVPHLAPVLLRMKTLDEFDDAVLFRQEVANLFAGFISKPSPEGAMFPGMQASESQGFSMVGLEPGTMQELEPGEEVAFSKPPDAGNNYDEFMRQQLAAVAAGIGLPYELLSGDLRNISDRVMRVILNEFRRRVEQRQHGVFVHQLCRPTRNAWMDMAVLSGAIVLPGYANHPRVYRRTNWVPQGWPYLHPVQDVQADQKLVRAGFTSRSAVILKRGEDPETIDREIEEDNARADRMKLHFDSDARLVEAADGSPKENDED</sequence>
<dbReference type="Pfam" id="PF05136">
    <property type="entry name" value="Phage_portal_2"/>
    <property type="match status" value="1"/>
</dbReference>
<organism evidence="2 4">
    <name type="scientific">Iodobacter fluviatilis</name>
    <dbReference type="NCBI Taxonomy" id="537"/>
    <lineage>
        <taxon>Bacteria</taxon>
        <taxon>Pseudomonadati</taxon>
        <taxon>Pseudomonadota</taxon>
        <taxon>Betaproteobacteria</taxon>
        <taxon>Neisseriales</taxon>
        <taxon>Chitinibacteraceae</taxon>
        <taxon>Iodobacter</taxon>
    </lineage>
</organism>
<dbReference type="RefSeq" id="WP_115227921.1">
    <property type="nucleotide sequence ID" value="NZ_CAWOLO010000025.1"/>
</dbReference>
<dbReference type="AlphaFoldDB" id="A0A377QCY7"/>
<gene>
    <name evidence="3" type="ORF">EV682_12528</name>
    <name evidence="2" type="ORF">NCTC11159_02818</name>
</gene>
<evidence type="ECO:0000313" key="5">
    <source>
        <dbReference type="Proteomes" id="UP000295794"/>
    </source>
</evidence>
<evidence type="ECO:0000313" key="4">
    <source>
        <dbReference type="Proteomes" id="UP000255108"/>
    </source>
</evidence>
<dbReference type="OrthoDB" id="622132at2"/>
<accession>A0A377QCY7</accession>
<reference evidence="3 5" key="2">
    <citation type="submission" date="2019-03" db="EMBL/GenBank/DDBJ databases">
        <title>Genomic Encyclopedia of Type Strains, Phase IV (KMG-IV): sequencing the most valuable type-strain genomes for metagenomic binning, comparative biology and taxonomic classification.</title>
        <authorList>
            <person name="Goeker M."/>
        </authorList>
    </citation>
    <scope>NUCLEOTIDE SEQUENCE [LARGE SCALE GENOMIC DNA]</scope>
    <source>
        <strain evidence="3 5">DSM 3764</strain>
    </source>
</reference>
<dbReference type="GO" id="GO:0019068">
    <property type="term" value="P:virion assembly"/>
    <property type="evidence" value="ECO:0007669"/>
    <property type="project" value="InterPro"/>
</dbReference>
<dbReference type="EMBL" id="SMBT01000025">
    <property type="protein sequence ID" value="TCU81225.1"/>
    <property type="molecule type" value="Genomic_DNA"/>
</dbReference>
<feature type="region of interest" description="Disordered" evidence="1">
    <location>
        <begin position="24"/>
        <end position="47"/>
    </location>
</feature>
<proteinExistence type="predicted"/>
<protein>
    <submittedName>
        <fullName evidence="3">Lambda family phage portal protein</fullName>
    </submittedName>
    <submittedName>
        <fullName evidence="2">Phage portal protein, lambda family</fullName>
    </submittedName>
</protein>
<dbReference type="InterPro" id="IPR006429">
    <property type="entry name" value="Phage_lambda_portal"/>
</dbReference>